<accession>A0A1X6P2T6</accession>
<evidence type="ECO:0000313" key="3">
    <source>
        <dbReference type="Proteomes" id="UP000218209"/>
    </source>
</evidence>
<organism evidence="2 3">
    <name type="scientific">Porphyra umbilicalis</name>
    <name type="common">Purple laver</name>
    <name type="synonym">Red alga</name>
    <dbReference type="NCBI Taxonomy" id="2786"/>
    <lineage>
        <taxon>Eukaryota</taxon>
        <taxon>Rhodophyta</taxon>
        <taxon>Bangiophyceae</taxon>
        <taxon>Bangiales</taxon>
        <taxon>Bangiaceae</taxon>
        <taxon>Porphyra</taxon>
    </lineage>
</organism>
<dbReference type="EMBL" id="KV918911">
    <property type="protein sequence ID" value="OSX75232.1"/>
    <property type="molecule type" value="Genomic_DNA"/>
</dbReference>
<name>A0A1X6P2T6_PORUM</name>
<feature type="compositionally biased region" description="Gly residues" evidence="1">
    <location>
        <begin position="58"/>
        <end position="67"/>
    </location>
</feature>
<dbReference type="AlphaFoldDB" id="A0A1X6P2T6"/>
<evidence type="ECO:0000256" key="1">
    <source>
        <dbReference type="SAM" id="MobiDB-lite"/>
    </source>
</evidence>
<gene>
    <name evidence="2" type="ORF">BU14_0245s0014</name>
</gene>
<feature type="region of interest" description="Disordered" evidence="1">
    <location>
        <begin position="1"/>
        <end position="67"/>
    </location>
</feature>
<reference evidence="2 3" key="1">
    <citation type="submission" date="2017-03" db="EMBL/GenBank/DDBJ databases">
        <title>WGS assembly of Porphyra umbilicalis.</title>
        <authorList>
            <person name="Brawley S.H."/>
            <person name="Blouin N.A."/>
            <person name="Ficko-Blean E."/>
            <person name="Wheeler G.L."/>
            <person name="Lohr M."/>
            <person name="Goodson H.V."/>
            <person name="Jenkins J.W."/>
            <person name="Blaby-Haas C.E."/>
            <person name="Helliwell K.E."/>
            <person name="Chan C."/>
            <person name="Marriage T."/>
            <person name="Bhattacharya D."/>
            <person name="Klein A.S."/>
            <person name="Badis Y."/>
            <person name="Brodie J."/>
            <person name="Cao Y."/>
            <person name="Collen J."/>
            <person name="Dittami S.M."/>
            <person name="Gachon C.M."/>
            <person name="Green B.R."/>
            <person name="Karpowicz S."/>
            <person name="Kim J.W."/>
            <person name="Kudahl U."/>
            <person name="Lin S."/>
            <person name="Michel G."/>
            <person name="Mittag M."/>
            <person name="Olson B.J."/>
            <person name="Pangilinan J."/>
            <person name="Peng Y."/>
            <person name="Qiu H."/>
            <person name="Shu S."/>
            <person name="Singer J.T."/>
            <person name="Smith A.G."/>
            <person name="Sprecher B.N."/>
            <person name="Wagner V."/>
            <person name="Wang W."/>
            <person name="Wang Z.-Y."/>
            <person name="Yan J."/>
            <person name="Yarish C."/>
            <person name="Zoeuner-Riek S."/>
            <person name="Zhuang Y."/>
            <person name="Zou Y."/>
            <person name="Lindquist E.A."/>
            <person name="Grimwood J."/>
            <person name="Barry K."/>
            <person name="Rokhsar D.S."/>
            <person name="Schmutz J."/>
            <person name="Stiller J.W."/>
            <person name="Grossman A.R."/>
            <person name="Prochnik S.E."/>
        </authorList>
    </citation>
    <scope>NUCLEOTIDE SEQUENCE [LARGE SCALE GENOMIC DNA]</scope>
    <source>
        <strain evidence="2">4086291</strain>
    </source>
</reference>
<proteinExistence type="predicted"/>
<evidence type="ECO:0000313" key="2">
    <source>
        <dbReference type="EMBL" id="OSX75232.1"/>
    </source>
</evidence>
<sequence>MPPPRRRRPLASSPAVGRVRYHAATRSSTAYARDEDAGAVRNTGAKQRAGGPAATPCPGGGPDQHRR</sequence>
<protein>
    <submittedName>
        <fullName evidence="2">Uncharacterized protein</fullName>
    </submittedName>
</protein>
<keyword evidence="3" id="KW-1185">Reference proteome</keyword>
<dbReference type="Proteomes" id="UP000218209">
    <property type="component" value="Unassembled WGS sequence"/>
</dbReference>